<feature type="signal peptide" evidence="4">
    <location>
        <begin position="1"/>
        <end position="20"/>
    </location>
</feature>
<evidence type="ECO:0000259" key="5">
    <source>
        <dbReference type="PROSITE" id="PS51123"/>
    </source>
</evidence>
<feature type="chain" id="PRO_5012120757" description="OmpA-like domain-containing protein" evidence="4">
    <location>
        <begin position="21"/>
        <end position="182"/>
    </location>
</feature>
<dbReference type="InterPro" id="IPR006664">
    <property type="entry name" value="OMP_bac"/>
</dbReference>
<dbReference type="PROSITE" id="PS51257">
    <property type="entry name" value="PROKAR_LIPOPROTEIN"/>
    <property type="match status" value="1"/>
</dbReference>
<evidence type="ECO:0000313" key="7">
    <source>
        <dbReference type="Proteomes" id="UP000243488"/>
    </source>
</evidence>
<dbReference type="PANTHER" id="PTHR30329">
    <property type="entry name" value="STATOR ELEMENT OF FLAGELLAR MOTOR COMPLEX"/>
    <property type="match status" value="1"/>
</dbReference>
<evidence type="ECO:0000256" key="1">
    <source>
        <dbReference type="ARBA" id="ARBA00004442"/>
    </source>
</evidence>
<dbReference type="AlphaFoldDB" id="A0A1V0B4W8"/>
<organism evidence="6 7">
    <name type="scientific">Halopseudomonas phragmitis</name>
    <dbReference type="NCBI Taxonomy" id="1931241"/>
    <lineage>
        <taxon>Bacteria</taxon>
        <taxon>Pseudomonadati</taxon>
        <taxon>Pseudomonadota</taxon>
        <taxon>Gammaproteobacteria</taxon>
        <taxon>Pseudomonadales</taxon>
        <taxon>Pseudomonadaceae</taxon>
        <taxon>Halopseudomonas</taxon>
    </lineage>
</organism>
<keyword evidence="4" id="KW-0732">Signal</keyword>
<reference evidence="6 7" key="1">
    <citation type="submission" date="2017-03" db="EMBL/GenBank/DDBJ databases">
        <title>Complete genome sequence of the novel DNRA strain Pseudomonas sp. S-6-2 isolated from Chinese polluted river sediment. Journal of Biotechnology.</title>
        <authorList>
            <person name="Li J."/>
            <person name="Xiang F."/>
            <person name="Wang L."/>
            <person name="Xi L."/>
            <person name="Liu J."/>
        </authorList>
    </citation>
    <scope>NUCLEOTIDE SEQUENCE [LARGE SCALE GENOMIC DNA]</scope>
    <source>
        <strain evidence="6 7">S-6-2</strain>
    </source>
</reference>
<dbReference type="Proteomes" id="UP000243488">
    <property type="component" value="Chromosome"/>
</dbReference>
<dbReference type="EMBL" id="CP020100">
    <property type="protein sequence ID" value="AQZ94973.1"/>
    <property type="molecule type" value="Genomic_DNA"/>
</dbReference>
<dbReference type="PANTHER" id="PTHR30329:SF20">
    <property type="entry name" value="EXPORTED PROTEIN"/>
    <property type="match status" value="1"/>
</dbReference>
<evidence type="ECO:0000256" key="3">
    <source>
        <dbReference type="PROSITE-ProRule" id="PRU00473"/>
    </source>
</evidence>
<dbReference type="SUPFAM" id="SSF103088">
    <property type="entry name" value="OmpA-like"/>
    <property type="match status" value="1"/>
</dbReference>
<dbReference type="STRING" id="1931241.BVH74_09520"/>
<evidence type="ECO:0000256" key="4">
    <source>
        <dbReference type="SAM" id="SignalP"/>
    </source>
</evidence>
<accession>A0A1V0B4W8</accession>
<dbReference type="InterPro" id="IPR006665">
    <property type="entry name" value="OmpA-like"/>
</dbReference>
<feature type="domain" description="OmpA-like" evidence="5">
    <location>
        <begin position="57"/>
        <end position="175"/>
    </location>
</feature>
<evidence type="ECO:0000256" key="2">
    <source>
        <dbReference type="ARBA" id="ARBA00023136"/>
    </source>
</evidence>
<dbReference type="InterPro" id="IPR050330">
    <property type="entry name" value="Bact_OuterMem_StrucFunc"/>
</dbReference>
<dbReference type="RefSeq" id="WP_080049842.1">
    <property type="nucleotide sequence ID" value="NZ_CP020100.1"/>
</dbReference>
<gene>
    <name evidence="6" type="ORF">BVH74_09520</name>
</gene>
<dbReference type="PROSITE" id="PS51123">
    <property type="entry name" value="OMPA_2"/>
    <property type="match status" value="1"/>
</dbReference>
<dbReference type="PRINTS" id="PR01021">
    <property type="entry name" value="OMPADOMAIN"/>
</dbReference>
<dbReference type="Gene3D" id="3.30.1330.60">
    <property type="entry name" value="OmpA-like domain"/>
    <property type="match status" value="1"/>
</dbReference>
<keyword evidence="2 3" id="KW-0472">Membrane</keyword>
<comment type="subcellular location">
    <subcellularLocation>
        <location evidence="1">Cell outer membrane</location>
    </subcellularLocation>
</comment>
<protein>
    <recommendedName>
        <fullName evidence="5">OmpA-like domain-containing protein</fullName>
    </recommendedName>
</protein>
<dbReference type="Pfam" id="PF00691">
    <property type="entry name" value="OmpA"/>
    <property type="match status" value="1"/>
</dbReference>
<sequence length="182" mass="19850">MKSTKILLLSSLFVALTACSAKQPVQQSAAVQPSWAESRVASLTELAQREGYEVEHEGEQIRLIIPVDGNFHPKRTLLLPSGLVPLSKVAQALRHDDETQFHVVGHADSVGDGELNQRLSLERAQAVASVLMLGGVSSQRMQLRSMGEDQPRADNSTATGRALNRRVEIVMLPYPTRVAMAD</sequence>
<dbReference type="CDD" id="cd07185">
    <property type="entry name" value="OmpA_C-like"/>
    <property type="match status" value="1"/>
</dbReference>
<keyword evidence="7" id="KW-1185">Reference proteome</keyword>
<evidence type="ECO:0000313" key="6">
    <source>
        <dbReference type="EMBL" id="AQZ94973.1"/>
    </source>
</evidence>
<dbReference type="InterPro" id="IPR036737">
    <property type="entry name" value="OmpA-like_sf"/>
</dbReference>
<proteinExistence type="predicted"/>
<dbReference type="GO" id="GO:0009279">
    <property type="term" value="C:cell outer membrane"/>
    <property type="evidence" value="ECO:0007669"/>
    <property type="project" value="UniProtKB-SubCell"/>
</dbReference>
<name>A0A1V0B4W8_9GAMM</name>
<dbReference type="KEGG" id="ppha:BVH74_09520"/>